<sequence length="566" mass="65791">MKTVYFILGMHRSGTSALAGVLNIMGISAGDDLLPANDTNPKGYFENKSVYWHNEKILKQCNSSWSDHLFAIDEVDSEKKQQFIHEAAQIIAAQYQDYSKFIIKDPRICLLFPIWEAACQQLDINIQVIIPYRNPFEVAESLTGRNRFSKEKGLILWLRHFYLAEFYSKKYPRIFVSFNDLLDNTKQYIHKIADFTQLKVNKTAAGKIEQFLEKDFKHINIPLKQPNSNIASFLQKTITLLQSKNFSNEKTFNKIHQQFAALLQLFHYPEFQQANKQLLVEKNLNQSVQIKANEIATLNNQLVKDLHNQSLNFEHELLDKASQIIELQKNIAQQQFALNHIQKQYEKSEHNLSELQQQTQQQQENIQTALQTSQKQLLAAIHKTQSVWLNNVAKIKADKDLVIDNLQIFSCLFLKHVNNNLNRPNNPTFFAVINPLYYLKRRKNRKQQQNNLNIIKHKFSQIPTAVIEYFNAQEYLKQNIDVKQAIGNKHYDSALEHFILCGYEEIFSGARLLYVETLPFSHKGENKTACFHKYCIGNHQKFKQHLNKTPVIAVDFSTLESLCITS</sequence>
<evidence type="ECO:0000256" key="1">
    <source>
        <dbReference type="SAM" id="Coils"/>
    </source>
</evidence>
<protein>
    <recommendedName>
        <fullName evidence="3">Sulfotransferase domain-containing protein</fullName>
    </recommendedName>
</protein>
<gene>
    <name evidence="2" type="ORF">MNBD_GAMMA01-1260</name>
</gene>
<feature type="coiled-coil region" evidence="1">
    <location>
        <begin position="338"/>
        <end position="372"/>
    </location>
</feature>
<evidence type="ECO:0000313" key="2">
    <source>
        <dbReference type="EMBL" id="VAW35548.1"/>
    </source>
</evidence>
<keyword evidence="1" id="KW-0175">Coiled coil</keyword>
<dbReference type="AlphaFoldDB" id="A0A3B0UWS0"/>
<evidence type="ECO:0008006" key="3">
    <source>
        <dbReference type="Google" id="ProtNLM"/>
    </source>
</evidence>
<dbReference type="InterPro" id="IPR027417">
    <property type="entry name" value="P-loop_NTPase"/>
</dbReference>
<proteinExistence type="predicted"/>
<organism evidence="2">
    <name type="scientific">hydrothermal vent metagenome</name>
    <dbReference type="NCBI Taxonomy" id="652676"/>
    <lineage>
        <taxon>unclassified sequences</taxon>
        <taxon>metagenomes</taxon>
        <taxon>ecological metagenomes</taxon>
    </lineage>
</organism>
<dbReference type="Gene3D" id="3.40.50.300">
    <property type="entry name" value="P-loop containing nucleotide triphosphate hydrolases"/>
    <property type="match status" value="1"/>
</dbReference>
<dbReference type="SUPFAM" id="SSF52540">
    <property type="entry name" value="P-loop containing nucleoside triphosphate hydrolases"/>
    <property type="match status" value="1"/>
</dbReference>
<accession>A0A3B0UWS0</accession>
<reference evidence="2" key="1">
    <citation type="submission" date="2018-06" db="EMBL/GenBank/DDBJ databases">
        <authorList>
            <person name="Zhirakovskaya E."/>
        </authorList>
    </citation>
    <scope>NUCLEOTIDE SEQUENCE</scope>
</reference>
<name>A0A3B0UWS0_9ZZZZ</name>
<dbReference type="EMBL" id="UOEW01000106">
    <property type="protein sequence ID" value="VAW35548.1"/>
    <property type="molecule type" value="Genomic_DNA"/>
</dbReference>